<dbReference type="PRINTS" id="PR00111">
    <property type="entry name" value="ABHYDROLASE"/>
</dbReference>
<sequence length="242" mass="25466">MPFATHRGHKIHYTVEGRGPLVVLQHGLFMDADSWRANGLLAALADRFTVACIDSLGHGLSDKPADPALYAQDQRAGDIVAVLDALGAEKAHLVGYSMGGWMAVGVAKYYPQRLASLTIGGWDLAGGVPKGPAGPIRFDIFWGFSQQVAPALVSWVTPEVLPAMQACFEALNVLDGAAQAVLGAGVPVLLWDGTADPYHAPSQAFAAANDLPFLSTPGDHLQAILSPQAEVVARLGEFFAEA</sequence>
<dbReference type="OrthoDB" id="9785847at2"/>
<dbReference type="EMBL" id="PJRS01000018">
    <property type="protein sequence ID" value="PLR26539.1"/>
    <property type="molecule type" value="Genomic_DNA"/>
</dbReference>
<dbReference type="AlphaFoldDB" id="A0A2N5DKE1"/>
<gene>
    <name evidence="3" type="ORF">SGCZBJ_09365</name>
</gene>
<name>A0A2N5DKE1_9CAUL</name>
<dbReference type="InterPro" id="IPR029058">
    <property type="entry name" value="AB_hydrolase_fold"/>
</dbReference>
<dbReference type="RefSeq" id="WP_101717731.1">
    <property type="nucleotide sequence ID" value="NZ_PJRS01000018.1"/>
</dbReference>
<organism evidence="3 4">
    <name type="scientific">Caulobacter zeae</name>
    <dbReference type="NCBI Taxonomy" id="2055137"/>
    <lineage>
        <taxon>Bacteria</taxon>
        <taxon>Pseudomonadati</taxon>
        <taxon>Pseudomonadota</taxon>
        <taxon>Alphaproteobacteria</taxon>
        <taxon>Caulobacterales</taxon>
        <taxon>Caulobacteraceae</taxon>
        <taxon>Caulobacter</taxon>
    </lineage>
</organism>
<dbReference type="InterPro" id="IPR000073">
    <property type="entry name" value="AB_hydrolase_1"/>
</dbReference>
<dbReference type="Proteomes" id="UP000234479">
    <property type="component" value="Unassembled WGS sequence"/>
</dbReference>
<evidence type="ECO:0000313" key="3">
    <source>
        <dbReference type="EMBL" id="PLR26539.1"/>
    </source>
</evidence>
<keyword evidence="1 3" id="KW-0378">Hydrolase</keyword>
<evidence type="ECO:0000256" key="1">
    <source>
        <dbReference type="ARBA" id="ARBA00022801"/>
    </source>
</evidence>
<keyword evidence="4" id="KW-1185">Reference proteome</keyword>
<dbReference type="InterPro" id="IPR050266">
    <property type="entry name" value="AB_hydrolase_sf"/>
</dbReference>
<protein>
    <submittedName>
        <fullName evidence="3">Alpha/beta hydrolase</fullName>
    </submittedName>
</protein>
<evidence type="ECO:0000313" key="4">
    <source>
        <dbReference type="Proteomes" id="UP000234479"/>
    </source>
</evidence>
<dbReference type="GO" id="GO:0016020">
    <property type="term" value="C:membrane"/>
    <property type="evidence" value="ECO:0007669"/>
    <property type="project" value="TreeGrafter"/>
</dbReference>
<dbReference type="PANTHER" id="PTHR43798">
    <property type="entry name" value="MONOACYLGLYCEROL LIPASE"/>
    <property type="match status" value="1"/>
</dbReference>
<accession>A0A2N5DKE1</accession>
<dbReference type="SUPFAM" id="SSF53474">
    <property type="entry name" value="alpha/beta-Hydrolases"/>
    <property type="match status" value="1"/>
</dbReference>
<dbReference type="PANTHER" id="PTHR43798:SF31">
    <property type="entry name" value="AB HYDROLASE SUPERFAMILY PROTEIN YCLE"/>
    <property type="match status" value="1"/>
</dbReference>
<dbReference type="GO" id="GO:0016787">
    <property type="term" value="F:hydrolase activity"/>
    <property type="evidence" value="ECO:0007669"/>
    <property type="project" value="UniProtKB-KW"/>
</dbReference>
<dbReference type="Pfam" id="PF00561">
    <property type="entry name" value="Abhydrolase_1"/>
    <property type="match status" value="1"/>
</dbReference>
<evidence type="ECO:0000259" key="2">
    <source>
        <dbReference type="Pfam" id="PF00561"/>
    </source>
</evidence>
<comment type="caution">
    <text evidence="3">The sequence shown here is derived from an EMBL/GenBank/DDBJ whole genome shotgun (WGS) entry which is preliminary data.</text>
</comment>
<dbReference type="Gene3D" id="3.40.50.1820">
    <property type="entry name" value="alpha/beta hydrolase"/>
    <property type="match status" value="1"/>
</dbReference>
<reference evidence="3 4" key="1">
    <citation type="submission" date="2017-12" db="EMBL/GenBank/DDBJ databases">
        <title>The genome sequence of Caulobacter sp. 410.</title>
        <authorList>
            <person name="Gao J."/>
            <person name="Mao X."/>
            <person name="Sun J."/>
        </authorList>
    </citation>
    <scope>NUCLEOTIDE SEQUENCE [LARGE SCALE GENOMIC DNA]</scope>
    <source>
        <strain evidence="3 4">410</strain>
    </source>
</reference>
<feature type="domain" description="AB hydrolase-1" evidence="2">
    <location>
        <begin position="20"/>
        <end position="120"/>
    </location>
</feature>
<proteinExistence type="predicted"/>